<evidence type="ECO:0000313" key="1">
    <source>
        <dbReference type="EMBL" id="MCB5410156.1"/>
    </source>
</evidence>
<proteinExistence type="predicted"/>
<reference evidence="1 2" key="1">
    <citation type="submission" date="2020-07" db="EMBL/GenBank/DDBJ databases">
        <title>Pseudogemmobacter sp. nov., isolated from poultry manure in Taiwan.</title>
        <authorList>
            <person name="Lin S.-Y."/>
            <person name="Tang Y.-S."/>
            <person name="Young C.-C."/>
        </authorList>
    </citation>
    <scope>NUCLEOTIDE SEQUENCE [LARGE SCALE GENOMIC DNA]</scope>
    <source>
        <strain evidence="1 2">CC-YST710</strain>
    </source>
</reference>
<dbReference type="Proteomes" id="UP001198571">
    <property type="component" value="Unassembled WGS sequence"/>
</dbReference>
<dbReference type="Gene3D" id="3.40.50.150">
    <property type="entry name" value="Vaccinia Virus protein VP39"/>
    <property type="match status" value="1"/>
</dbReference>
<evidence type="ECO:0000313" key="2">
    <source>
        <dbReference type="Proteomes" id="UP001198571"/>
    </source>
</evidence>
<comment type="caution">
    <text evidence="1">The sequence shown here is derived from an EMBL/GenBank/DDBJ whole genome shotgun (WGS) entry which is preliminary data.</text>
</comment>
<organism evidence="1 2">
    <name type="scientific">Pseudogemmobacter faecipullorum</name>
    <dbReference type="NCBI Taxonomy" id="2755041"/>
    <lineage>
        <taxon>Bacteria</taxon>
        <taxon>Pseudomonadati</taxon>
        <taxon>Pseudomonadota</taxon>
        <taxon>Alphaproteobacteria</taxon>
        <taxon>Rhodobacterales</taxon>
        <taxon>Paracoccaceae</taxon>
        <taxon>Pseudogemmobacter</taxon>
    </lineage>
</organism>
<name>A0ABS8CLD9_9RHOB</name>
<protein>
    <recommendedName>
        <fullName evidence="3">Methyltransferase domain-containing protein</fullName>
    </recommendedName>
</protein>
<accession>A0ABS8CLD9</accession>
<dbReference type="EMBL" id="JACDXX010000007">
    <property type="protein sequence ID" value="MCB5410156.1"/>
    <property type="molecule type" value="Genomic_DNA"/>
</dbReference>
<dbReference type="SUPFAM" id="SSF53335">
    <property type="entry name" value="S-adenosyl-L-methionine-dependent methyltransferases"/>
    <property type="match status" value="1"/>
</dbReference>
<dbReference type="RefSeq" id="WP_226935062.1">
    <property type="nucleotide sequence ID" value="NZ_JACDXX010000007.1"/>
</dbReference>
<sequence length="231" mass="25573">MGISLIPGLFLARHAGAVAASGRGIILGRQKLHMAEGRRRRFLRALKAMGIALQEDEITQQDGFTEALFAKLGYPKIEALDFTDAEGAEHVHDLNLPCPDSLRGQFDLVIDGGTTEHIFHISHALETCHQLLRPGGVMMSYVAADGWFGHGFFQTGPDVPWRFWHHTLGYEMLEVSIAPRRSPLELIAIPDPSGQPRGGERALEGPHMILYACRRPLHDPPPRAPIQGHYL</sequence>
<evidence type="ECO:0008006" key="3">
    <source>
        <dbReference type="Google" id="ProtNLM"/>
    </source>
</evidence>
<dbReference type="InterPro" id="IPR029063">
    <property type="entry name" value="SAM-dependent_MTases_sf"/>
</dbReference>
<gene>
    <name evidence="1" type="ORF">H0485_09100</name>
</gene>
<keyword evidence="2" id="KW-1185">Reference proteome</keyword>